<dbReference type="GO" id="GO:0008714">
    <property type="term" value="F:AMP nucleosidase activity"/>
    <property type="evidence" value="ECO:0007669"/>
    <property type="project" value="UniProtKB-EC"/>
</dbReference>
<dbReference type="InterPro" id="IPR052341">
    <property type="entry name" value="LOG_family_nucleotidases"/>
</dbReference>
<dbReference type="InterPro" id="IPR031100">
    <property type="entry name" value="LOG_fam"/>
</dbReference>
<evidence type="ECO:0000313" key="4">
    <source>
        <dbReference type="EMBL" id="AKJ65263.1"/>
    </source>
</evidence>
<dbReference type="PANTHER" id="PTHR43393">
    <property type="entry name" value="CYTOKININ RIBOSIDE 5'-MONOPHOSPHATE PHOSPHORIBOHYDROLASE"/>
    <property type="match status" value="1"/>
</dbReference>
<dbReference type="EC" id="3.2.2.4" evidence="2"/>
<dbReference type="AlphaFoldDB" id="A0A0G3EFW6"/>
<accession>A0A0G3EFW6</accession>
<reference evidence="4 5" key="2">
    <citation type="journal article" date="2016" name="ISME J.">
        <title>Characterization of the first cultured representative of Verrucomicrobia subdivision 5 indicates the proposal of a novel phylum.</title>
        <authorList>
            <person name="Spring S."/>
            <person name="Bunk B."/>
            <person name="Sproer C."/>
            <person name="Schumann P."/>
            <person name="Rohde M."/>
            <person name="Tindall B.J."/>
            <person name="Klenk H.P."/>
        </authorList>
    </citation>
    <scope>NUCLEOTIDE SEQUENCE [LARGE SCALE GENOMIC DNA]</scope>
    <source>
        <strain evidence="4 5">L21-Fru-AB</strain>
    </source>
</reference>
<reference evidence="5" key="1">
    <citation type="submission" date="2015-02" db="EMBL/GenBank/DDBJ databases">
        <title>Description and complete genome sequence of the first cultured representative of the subdivision 5 of the Verrucomicrobia phylum.</title>
        <authorList>
            <person name="Spring S."/>
            <person name="Bunk B."/>
            <person name="Sproer C."/>
            <person name="Klenk H.-P."/>
        </authorList>
    </citation>
    <scope>NUCLEOTIDE SEQUENCE [LARGE SCALE GENOMIC DNA]</scope>
    <source>
        <strain evidence="5">L21-Fru-AB</strain>
    </source>
</reference>
<dbReference type="PATRIC" id="fig|1609981.3.peg.2110"/>
<dbReference type="PANTHER" id="PTHR43393:SF3">
    <property type="entry name" value="LYSINE DECARBOXYLASE-LIKE PROTEIN"/>
    <property type="match status" value="1"/>
</dbReference>
<evidence type="ECO:0000256" key="1">
    <source>
        <dbReference type="ARBA" id="ARBA00000274"/>
    </source>
</evidence>
<sequence>MNNPPKAYENIPFMKSDPCRPIRLQLEFLHPEVTMQEQNIESTIVLFGSARIPSPEEYDEKKHEKIAEFAPFYDEARKLARIASSTCQIEDRREYVIITGGGGGIMEAGNRGASEAGGKSIALNITIPREQEPNRYVSEDLVFCFHYFSIRKMHFLARARAVTIFPGGFGTFDELFEVLTLVQTGKIPPLPVILFGTDFWRRVVDWDYLADCGLIDPQDLDLVTFCDTAGDAWNAISEFRAAKTR</sequence>
<dbReference type="Gene3D" id="3.40.50.450">
    <property type="match status" value="1"/>
</dbReference>
<dbReference type="EMBL" id="CP010904">
    <property type="protein sequence ID" value="AKJ65263.1"/>
    <property type="molecule type" value="Genomic_DNA"/>
</dbReference>
<organism evidence="4 5">
    <name type="scientific">Kiritimatiella glycovorans</name>
    <dbReference type="NCBI Taxonomy" id="1307763"/>
    <lineage>
        <taxon>Bacteria</taxon>
        <taxon>Pseudomonadati</taxon>
        <taxon>Kiritimatiellota</taxon>
        <taxon>Kiritimatiellia</taxon>
        <taxon>Kiritimatiellales</taxon>
        <taxon>Kiritimatiellaceae</taxon>
        <taxon>Kiritimatiella</taxon>
    </lineage>
</organism>
<comment type="catalytic activity">
    <reaction evidence="1">
        <text>AMP + H2O = D-ribose 5-phosphate + adenine</text>
        <dbReference type="Rhea" id="RHEA:20129"/>
        <dbReference type="ChEBI" id="CHEBI:15377"/>
        <dbReference type="ChEBI" id="CHEBI:16708"/>
        <dbReference type="ChEBI" id="CHEBI:78346"/>
        <dbReference type="ChEBI" id="CHEBI:456215"/>
        <dbReference type="EC" id="3.2.2.4"/>
    </reaction>
</comment>
<evidence type="ECO:0000256" key="2">
    <source>
        <dbReference type="ARBA" id="ARBA00011985"/>
    </source>
</evidence>
<keyword evidence="5" id="KW-1185">Reference proteome</keyword>
<dbReference type="Pfam" id="PF03641">
    <property type="entry name" value="Lysine_decarbox"/>
    <property type="match status" value="1"/>
</dbReference>
<evidence type="ECO:0000256" key="3">
    <source>
        <dbReference type="ARBA" id="ARBA00031983"/>
    </source>
</evidence>
<evidence type="ECO:0000313" key="5">
    <source>
        <dbReference type="Proteomes" id="UP000035268"/>
    </source>
</evidence>
<proteinExistence type="predicted"/>
<dbReference type="SUPFAM" id="SSF102405">
    <property type="entry name" value="MCP/YpsA-like"/>
    <property type="match status" value="1"/>
</dbReference>
<dbReference type="RefSeq" id="WP_052882514.1">
    <property type="nucleotide sequence ID" value="NZ_CP010904.1"/>
</dbReference>
<name>A0A0G3EFW6_9BACT</name>
<dbReference type="STRING" id="1307763.L21SP4_02030"/>
<dbReference type="GO" id="GO:0005829">
    <property type="term" value="C:cytosol"/>
    <property type="evidence" value="ECO:0007669"/>
    <property type="project" value="TreeGrafter"/>
</dbReference>
<protein>
    <recommendedName>
        <fullName evidence="3">AMP nucleosidase</fullName>
        <ecNumber evidence="2">3.2.2.4</ecNumber>
    </recommendedName>
    <alternativeName>
        <fullName evidence="3">AMP nucleosidase</fullName>
    </alternativeName>
</protein>
<gene>
    <name evidence="4" type="ORF">L21SP4_02030</name>
</gene>
<dbReference type="KEGG" id="vbl:L21SP4_02030"/>
<dbReference type="Proteomes" id="UP000035268">
    <property type="component" value="Chromosome"/>
</dbReference>